<comment type="caution">
    <text evidence="1">The sequence shown here is derived from an EMBL/GenBank/DDBJ whole genome shotgun (WGS) entry which is preliminary data.</text>
</comment>
<evidence type="ECO:0000313" key="1">
    <source>
        <dbReference type="EMBL" id="KAA2264074.1"/>
    </source>
</evidence>
<dbReference type="Pfam" id="PF10094">
    <property type="entry name" value="DUF2332"/>
    <property type="match status" value="1"/>
</dbReference>
<dbReference type="EMBL" id="VUOB01000013">
    <property type="protein sequence ID" value="KAA2264074.1"/>
    <property type="molecule type" value="Genomic_DNA"/>
</dbReference>
<reference evidence="1 2" key="1">
    <citation type="submission" date="2019-09" db="EMBL/GenBank/DDBJ databases">
        <title>Goodfellowia gen. nov., a new genus of the Pseudonocardineae related to Actinoalloteichus, containing Goodfellowia coeruleoviolacea gen. nov., comb. nov. gen. nov., comb. nov.</title>
        <authorList>
            <person name="Labeda D."/>
        </authorList>
    </citation>
    <scope>NUCLEOTIDE SEQUENCE [LARGE SCALE GENOMIC DNA]</scope>
    <source>
        <strain evidence="1 2">AN110305</strain>
    </source>
</reference>
<proteinExistence type="predicted"/>
<evidence type="ECO:0000313" key="2">
    <source>
        <dbReference type="Proteomes" id="UP000323454"/>
    </source>
</evidence>
<dbReference type="Proteomes" id="UP000323454">
    <property type="component" value="Unassembled WGS sequence"/>
</dbReference>
<gene>
    <name evidence="1" type="ORF">F0L68_08810</name>
</gene>
<sequence length="362" mass="39224">MLAELFVDAARGCDGRSPLTHELLSSAAADLDAGGVTREVMADCACDRKGTAPGLRFAGAVHRLVLEGRAPSLARHYPSMGGRPELGALWSDAEPVLRQHSAELRQLVRGSVQTNEPGRNAPLYGGLLVAARRAAEAAGRRTPFPVRLLEIGASGGLNLRPHRVGYRLPDGTVLGDASSSFILDTAWHGRPDVDLSAKLRIAGRAGCDVHPVDVSTEDGRLRLSSFVWPDQLDRWRRLHDAIELAVADPVPVQRAAGPEWLAKRLAQQHRDVLTVVWHSVVWQYASPAERANGRAVLVNAAARATQQAPLALLVFEPRRTTGHSDPFEFHLLLKLWPAGLSIHLGSGAGHGVPFTWECRPWV</sequence>
<reference evidence="1 2" key="2">
    <citation type="submission" date="2019-09" db="EMBL/GenBank/DDBJ databases">
        <authorList>
            <person name="Jin C."/>
        </authorList>
    </citation>
    <scope>NUCLEOTIDE SEQUENCE [LARGE SCALE GENOMIC DNA]</scope>
    <source>
        <strain evidence="1 2">AN110305</strain>
    </source>
</reference>
<organism evidence="1 2">
    <name type="scientific">Solihabitans fulvus</name>
    <dbReference type="NCBI Taxonomy" id="1892852"/>
    <lineage>
        <taxon>Bacteria</taxon>
        <taxon>Bacillati</taxon>
        <taxon>Actinomycetota</taxon>
        <taxon>Actinomycetes</taxon>
        <taxon>Pseudonocardiales</taxon>
        <taxon>Pseudonocardiaceae</taxon>
        <taxon>Solihabitans</taxon>
    </lineage>
</organism>
<protein>
    <submittedName>
        <fullName evidence="1">DUF2332 domain-containing protein</fullName>
    </submittedName>
</protein>
<name>A0A5B2XM97_9PSEU</name>
<accession>A0A5B2XM97</accession>
<keyword evidence="2" id="KW-1185">Reference proteome</keyword>
<dbReference type="RefSeq" id="WP_149848981.1">
    <property type="nucleotide sequence ID" value="NZ_VUOB01000013.1"/>
</dbReference>
<dbReference type="OrthoDB" id="8899077at2"/>
<dbReference type="AlphaFoldDB" id="A0A5B2XM97"/>
<dbReference type="PIRSF" id="PIRSF012608">
    <property type="entry name" value="UCP012608"/>
    <property type="match status" value="1"/>
</dbReference>
<dbReference type="InterPro" id="IPR011200">
    <property type="entry name" value="UCP012608"/>
</dbReference>